<gene>
    <name evidence="1" type="ORF">Mucpa_3102</name>
</gene>
<evidence type="ECO:0000313" key="1">
    <source>
        <dbReference type="EMBL" id="EHQ27206.1"/>
    </source>
</evidence>
<dbReference type="HOGENOM" id="CLU_3330326_0_0_10"/>
<protein>
    <submittedName>
        <fullName evidence="1">Uncharacterized protein</fullName>
    </submittedName>
</protein>
<organism evidence="1 2">
    <name type="scientific">Mucilaginibacter paludis DSM 18603</name>
    <dbReference type="NCBI Taxonomy" id="714943"/>
    <lineage>
        <taxon>Bacteria</taxon>
        <taxon>Pseudomonadati</taxon>
        <taxon>Bacteroidota</taxon>
        <taxon>Sphingobacteriia</taxon>
        <taxon>Sphingobacteriales</taxon>
        <taxon>Sphingobacteriaceae</taxon>
        <taxon>Mucilaginibacter</taxon>
    </lineage>
</organism>
<dbReference type="EMBL" id="CM001403">
    <property type="protein sequence ID" value="EHQ27206.1"/>
    <property type="molecule type" value="Genomic_DNA"/>
</dbReference>
<sequence>MIQVFNWKYFQTNKCVKQKSPHPEIRSGDFCFEMQEIR</sequence>
<keyword evidence="2" id="KW-1185">Reference proteome</keyword>
<accession>H1YEH2</accession>
<dbReference type="Proteomes" id="UP000002774">
    <property type="component" value="Chromosome"/>
</dbReference>
<reference evidence="1" key="1">
    <citation type="submission" date="2011-09" db="EMBL/GenBank/DDBJ databases">
        <title>The permanent draft genome of Mucilaginibacter paludis DSM 18603.</title>
        <authorList>
            <consortium name="US DOE Joint Genome Institute (JGI-PGF)"/>
            <person name="Lucas S."/>
            <person name="Han J."/>
            <person name="Lapidus A."/>
            <person name="Bruce D."/>
            <person name="Goodwin L."/>
            <person name="Pitluck S."/>
            <person name="Peters L."/>
            <person name="Kyrpides N."/>
            <person name="Mavromatis K."/>
            <person name="Ivanova N."/>
            <person name="Mikhailova N."/>
            <person name="Held B."/>
            <person name="Detter J.C."/>
            <person name="Tapia R."/>
            <person name="Han C."/>
            <person name="Land M."/>
            <person name="Hauser L."/>
            <person name="Markowitz V."/>
            <person name="Cheng J.-F."/>
            <person name="Hugenholtz P."/>
            <person name="Woyke T."/>
            <person name="Wu D."/>
            <person name="Tindall B."/>
            <person name="Brambilla E."/>
            <person name="Klenk H.-P."/>
            <person name="Eisen J.A."/>
        </authorList>
    </citation>
    <scope>NUCLEOTIDE SEQUENCE [LARGE SCALE GENOMIC DNA]</scope>
    <source>
        <strain evidence="1">DSM 18603</strain>
    </source>
</reference>
<name>H1YEH2_9SPHI</name>
<evidence type="ECO:0000313" key="2">
    <source>
        <dbReference type="Proteomes" id="UP000002774"/>
    </source>
</evidence>
<proteinExistence type="predicted"/>
<dbReference type="AlphaFoldDB" id="H1YEH2"/>